<dbReference type="HOGENOM" id="CLU_1882677_0_0_10"/>
<name>I0KD30_9BACT</name>
<evidence type="ECO:0000313" key="1">
    <source>
        <dbReference type="EMBL" id="CCH02033.1"/>
    </source>
</evidence>
<evidence type="ECO:0000313" key="2">
    <source>
        <dbReference type="Proteomes" id="UP000011058"/>
    </source>
</evidence>
<dbReference type="Proteomes" id="UP000011058">
    <property type="component" value="Chromosome"/>
</dbReference>
<organism evidence="1 2">
    <name type="scientific">Fibrella aestuarina BUZ 2</name>
    <dbReference type="NCBI Taxonomy" id="1166018"/>
    <lineage>
        <taxon>Bacteria</taxon>
        <taxon>Pseudomonadati</taxon>
        <taxon>Bacteroidota</taxon>
        <taxon>Cytophagia</taxon>
        <taxon>Cytophagales</taxon>
        <taxon>Spirosomataceae</taxon>
        <taxon>Fibrella</taxon>
    </lineage>
</organism>
<dbReference type="KEGG" id="fae:FAES_4033"/>
<keyword evidence="2" id="KW-1185">Reference proteome</keyword>
<protein>
    <submittedName>
        <fullName evidence="1">Uncharacterized protein</fullName>
    </submittedName>
</protein>
<sequence>MKVKKVNLCFSCNSRIHESRMESNARMLKPEVRLLTMVYETADRQTYRELMPPHWVEMDYAFGGRFEYGAVFQIECREKPEDSGTYVVANLPFLSSTRSPFVDGNSSPMQMTLYLAREELFAQMSAIAPSPDSPE</sequence>
<dbReference type="AlphaFoldDB" id="I0KD30"/>
<accession>I0KD30</accession>
<reference evidence="1 2" key="1">
    <citation type="journal article" date="2012" name="J. Bacteriol.">
        <title>Genome Sequence of Fibrella aestuarina BUZ 2T, a Filamentous Marine Bacterium.</title>
        <authorList>
            <person name="Filippini M."/>
            <person name="Qi W."/>
            <person name="Blom J."/>
            <person name="Goesmann A."/>
            <person name="Smits T.H."/>
            <person name="Bagheri H.C."/>
        </authorList>
    </citation>
    <scope>NUCLEOTIDE SEQUENCE [LARGE SCALE GENOMIC DNA]</scope>
    <source>
        <strain evidence="2">BUZ 2T</strain>
    </source>
</reference>
<proteinExistence type="predicted"/>
<dbReference type="EMBL" id="HE796683">
    <property type="protein sequence ID" value="CCH02033.1"/>
    <property type="molecule type" value="Genomic_DNA"/>
</dbReference>
<gene>
    <name evidence="1" type="ORF">FAES_4033</name>
</gene>